<dbReference type="AlphaFoldDB" id="A0A226DUG9"/>
<gene>
    <name evidence="2" type="ORF">Fcan01_16520</name>
</gene>
<feature type="transmembrane region" description="Helical" evidence="1">
    <location>
        <begin position="26"/>
        <end position="48"/>
    </location>
</feature>
<protein>
    <recommendedName>
        <fullName evidence="4">Gustatory receptor</fullName>
    </recommendedName>
</protein>
<proteinExistence type="predicted"/>
<keyword evidence="1" id="KW-0812">Transmembrane</keyword>
<organism evidence="2 3">
    <name type="scientific">Folsomia candida</name>
    <name type="common">Springtail</name>
    <dbReference type="NCBI Taxonomy" id="158441"/>
    <lineage>
        <taxon>Eukaryota</taxon>
        <taxon>Metazoa</taxon>
        <taxon>Ecdysozoa</taxon>
        <taxon>Arthropoda</taxon>
        <taxon>Hexapoda</taxon>
        <taxon>Collembola</taxon>
        <taxon>Entomobryomorpha</taxon>
        <taxon>Isotomoidea</taxon>
        <taxon>Isotomidae</taxon>
        <taxon>Proisotominae</taxon>
        <taxon>Folsomia</taxon>
    </lineage>
</organism>
<feature type="transmembrane region" description="Helical" evidence="1">
    <location>
        <begin position="126"/>
        <end position="154"/>
    </location>
</feature>
<dbReference type="OrthoDB" id="6478931at2759"/>
<feature type="transmembrane region" description="Helical" evidence="1">
    <location>
        <begin position="224"/>
        <end position="243"/>
    </location>
</feature>
<sequence length="330" mass="37695">MIIILTYVTGGNQSENGKTKIFTSTLYFTLFLKATAHIATSVFIRLRIFLGRDKLFKFHTEFATLTEQFATLPKPAAPGSLKTAHVNRYDCGLKVEVILSGISCAIFIADMWHVHLTDYSRGVTSIFLIVFPATLGYIHAIFPYLLTFFLNWYLEMLRRLVQFDNTSVEHRVKLYCQLGRNVASFVRFFGTCIVIDMAHSVMRIIFSAYFLATSVTLSYQNFRGIVSDAFIVAGYFYLVFMICRKGSKLESWSGYFVQNCGRCDYPEGEKFFGNDRLFLINSRNVKMKRIWIATDYFRVNLGLIAPIIGTVTTNLIVLMQFQNSDKSTAC</sequence>
<accession>A0A226DUG9</accession>
<reference evidence="2 3" key="1">
    <citation type="submission" date="2015-12" db="EMBL/GenBank/DDBJ databases">
        <title>The genome of Folsomia candida.</title>
        <authorList>
            <person name="Faddeeva A."/>
            <person name="Derks M.F."/>
            <person name="Anvar Y."/>
            <person name="Smit S."/>
            <person name="Van Straalen N."/>
            <person name="Roelofs D."/>
        </authorList>
    </citation>
    <scope>NUCLEOTIDE SEQUENCE [LARGE SCALE GENOMIC DNA]</scope>
    <source>
        <strain evidence="2 3">VU population</strain>
        <tissue evidence="2">Whole body</tissue>
    </source>
</reference>
<dbReference type="Proteomes" id="UP000198287">
    <property type="component" value="Unassembled WGS sequence"/>
</dbReference>
<evidence type="ECO:0008006" key="4">
    <source>
        <dbReference type="Google" id="ProtNLM"/>
    </source>
</evidence>
<evidence type="ECO:0000256" key="1">
    <source>
        <dbReference type="SAM" id="Phobius"/>
    </source>
</evidence>
<evidence type="ECO:0000313" key="3">
    <source>
        <dbReference type="Proteomes" id="UP000198287"/>
    </source>
</evidence>
<evidence type="ECO:0000313" key="2">
    <source>
        <dbReference type="EMBL" id="OXA48658.1"/>
    </source>
</evidence>
<keyword evidence="1" id="KW-1133">Transmembrane helix</keyword>
<comment type="caution">
    <text evidence="2">The sequence shown here is derived from an EMBL/GenBank/DDBJ whole genome shotgun (WGS) entry which is preliminary data.</text>
</comment>
<keyword evidence="3" id="KW-1185">Reference proteome</keyword>
<keyword evidence="1" id="KW-0472">Membrane</keyword>
<name>A0A226DUG9_FOLCA</name>
<feature type="transmembrane region" description="Helical" evidence="1">
    <location>
        <begin position="296"/>
        <end position="317"/>
    </location>
</feature>
<feature type="transmembrane region" description="Helical" evidence="1">
    <location>
        <begin position="97"/>
        <end position="114"/>
    </location>
</feature>
<feature type="transmembrane region" description="Helical" evidence="1">
    <location>
        <begin position="188"/>
        <end position="212"/>
    </location>
</feature>
<dbReference type="EMBL" id="LNIX01000011">
    <property type="protein sequence ID" value="OXA48658.1"/>
    <property type="molecule type" value="Genomic_DNA"/>
</dbReference>